<evidence type="ECO:0000313" key="11">
    <source>
        <dbReference type="Proteomes" id="UP001345013"/>
    </source>
</evidence>
<evidence type="ECO:0000256" key="8">
    <source>
        <dbReference type="SAM" id="MobiDB-lite"/>
    </source>
</evidence>
<keyword evidence="3" id="KW-0677">Repeat</keyword>
<accession>A0ABR0K607</accession>
<dbReference type="InterPro" id="IPR013087">
    <property type="entry name" value="Znf_C2H2_type"/>
</dbReference>
<evidence type="ECO:0000256" key="4">
    <source>
        <dbReference type="ARBA" id="ARBA00022771"/>
    </source>
</evidence>
<dbReference type="Pfam" id="PF04082">
    <property type="entry name" value="Fungal_trans"/>
    <property type="match status" value="1"/>
</dbReference>
<evidence type="ECO:0000256" key="3">
    <source>
        <dbReference type="ARBA" id="ARBA00022737"/>
    </source>
</evidence>
<feature type="domain" description="C2H2-type" evidence="9">
    <location>
        <begin position="203"/>
        <end position="230"/>
    </location>
</feature>
<feature type="region of interest" description="Disordered" evidence="8">
    <location>
        <begin position="255"/>
        <end position="398"/>
    </location>
</feature>
<name>A0ABR0K607_9EURO</name>
<evidence type="ECO:0000256" key="7">
    <source>
        <dbReference type="PROSITE-ProRule" id="PRU00042"/>
    </source>
</evidence>
<organism evidence="10 11">
    <name type="scientific">Lithohypha guttulata</name>
    <dbReference type="NCBI Taxonomy" id="1690604"/>
    <lineage>
        <taxon>Eukaryota</taxon>
        <taxon>Fungi</taxon>
        <taxon>Dikarya</taxon>
        <taxon>Ascomycota</taxon>
        <taxon>Pezizomycotina</taxon>
        <taxon>Eurotiomycetes</taxon>
        <taxon>Chaetothyriomycetidae</taxon>
        <taxon>Chaetothyriales</taxon>
        <taxon>Trichomeriaceae</taxon>
        <taxon>Lithohypha</taxon>
    </lineage>
</organism>
<dbReference type="InterPro" id="IPR036236">
    <property type="entry name" value="Znf_C2H2_sf"/>
</dbReference>
<keyword evidence="5" id="KW-0862">Zinc</keyword>
<comment type="caution">
    <text evidence="10">The sequence shown here is derived from an EMBL/GenBank/DDBJ whole genome shotgun (WGS) entry which is preliminary data.</text>
</comment>
<dbReference type="SMART" id="SM00355">
    <property type="entry name" value="ZnF_C2H2"/>
    <property type="match status" value="2"/>
</dbReference>
<feature type="compositionally biased region" description="Low complexity" evidence="8">
    <location>
        <begin position="350"/>
        <end position="365"/>
    </location>
</feature>
<feature type="compositionally biased region" description="Polar residues" evidence="8">
    <location>
        <begin position="298"/>
        <end position="312"/>
    </location>
</feature>
<evidence type="ECO:0000256" key="1">
    <source>
        <dbReference type="ARBA" id="ARBA00004123"/>
    </source>
</evidence>
<reference evidence="10 11" key="1">
    <citation type="submission" date="2023-08" db="EMBL/GenBank/DDBJ databases">
        <title>Black Yeasts Isolated from many extreme environments.</title>
        <authorList>
            <person name="Coleine C."/>
            <person name="Stajich J.E."/>
            <person name="Selbmann L."/>
        </authorList>
    </citation>
    <scope>NUCLEOTIDE SEQUENCE [LARGE SCALE GENOMIC DNA]</scope>
    <source>
        <strain evidence="10 11">CCFEE 5885</strain>
    </source>
</reference>
<sequence>MASAYNGTMPQSSYGPTHLPPINAQYPPPSHLPPTNNQGYMPQQQYRADPMRPYSQNPSPAATPDNRYPSHMAPQQSMGNMPQSSMLPQPGQSQTPQPQPYTTQAASRPSSYPQPLAPAPPRSSMNDPYGNYGQPDRPWTGAEQMPGMTTDVGRDPTRTHVVGSQGRRGILPSAPGRPPVMQNGLHGSPKGNTIPQKDADGKFPCPNCTKTYLHAKHLKRHMLRHTGDRPYMCVLCTDTFSRSDILKRHFQKCSVRRGNPTGASHLSNPAAHLKKSQAAAQKAAAAAAQASAAHSPAGPQSSNQTPASSAAVQPSPYATSMPGSSMPTTTASLPAMSSMPYVNGQNDSKPPMGQQMQGGQDQNNGPGWGMHNGRNSQLMYSSNTASPAQGGHHVENDWNQFLPPAGNENYMGQMYGYEQAHPEVKNESHESGSNGYYMPSTSLGADGTLGPPLWHFNSAHNNPLQLKVKRLVDFCFPQESLHEHQNNDALRSYLTVDNVKHFLELYQNYQGHFPWLHIPTLDLFNIYDGLLLILACSGAVYSDRVSQAEVRSLVLYTKAGIERTSHLLRYYSAGDVISPTDSDLEELQAMFLVQSILTWHGGPGQRAQARAGSKRLSQLIRQCQLLNLATPGQPAYSYLHNIQPGQPIDATQWNWHAWLQQEKRLRIVFLAILSDAALTLYFNCSPEFQTSEVRLPMPCDDAAWGAPDETRCASALGLHGPYYQSQFNTAGSLKPRQLNFDFAYRALQDSSMSILQPRDTNIYGKFILIHALHMDIWRLQKQRSFLSPNASPYADTVTVNVQTQQHAIALALTRWKQCWDTDMQLQYPSMPGMTIAPKHIGFCRDGIHFYWLANAFLQPNRVHDWQLPADIRFRQFMHGLKKARDWSLSDGARRGEEPGSVADIDPTYETEDLELDMRKLFRPLMEVSQGSG</sequence>
<evidence type="ECO:0000256" key="5">
    <source>
        <dbReference type="ARBA" id="ARBA00022833"/>
    </source>
</evidence>
<feature type="compositionally biased region" description="Low complexity" evidence="8">
    <location>
        <begin position="276"/>
        <end position="297"/>
    </location>
</feature>
<keyword evidence="2" id="KW-0479">Metal-binding</keyword>
<feature type="compositionally biased region" description="Low complexity" evidence="8">
    <location>
        <begin position="318"/>
        <end position="332"/>
    </location>
</feature>
<evidence type="ECO:0000313" key="10">
    <source>
        <dbReference type="EMBL" id="KAK5087688.1"/>
    </source>
</evidence>
<dbReference type="EMBL" id="JAVRRG010000084">
    <property type="protein sequence ID" value="KAK5087688.1"/>
    <property type="molecule type" value="Genomic_DNA"/>
</dbReference>
<evidence type="ECO:0000259" key="9">
    <source>
        <dbReference type="PROSITE" id="PS50157"/>
    </source>
</evidence>
<gene>
    <name evidence="10" type="ORF">LTR24_006477</name>
</gene>
<dbReference type="Proteomes" id="UP001345013">
    <property type="component" value="Unassembled WGS sequence"/>
</dbReference>
<dbReference type="Gene3D" id="3.30.160.60">
    <property type="entry name" value="Classic Zinc Finger"/>
    <property type="match status" value="2"/>
</dbReference>
<protein>
    <recommendedName>
        <fullName evidence="9">C2H2-type domain-containing protein</fullName>
    </recommendedName>
</protein>
<dbReference type="PROSITE" id="PS50157">
    <property type="entry name" value="ZINC_FINGER_C2H2_2"/>
    <property type="match status" value="1"/>
</dbReference>
<dbReference type="PANTHER" id="PTHR40626">
    <property type="entry name" value="MIP31509P"/>
    <property type="match status" value="1"/>
</dbReference>
<evidence type="ECO:0000256" key="2">
    <source>
        <dbReference type="ARBA" id="ARBA00022723"/>
    </source>
</evidence>
<feature type="compositionally biased region" description="Polar residues" evidence="8">
    <location>
        <begin position="33"/>
        <end position="46"/>
    </location>
</feature>
<proteinExistence type="predicted"/>
<comment type="subcellular location">
    <subcellularLocation>
        <location evidence="1">Nucleus</location>
    </subcellularLocation>
</comment>
<dbReference type="InterPro" id="IPR051059">
    <property type="entry name" value="VerF-like"/>
</dbReference>
<feature type="compositionally biased region" description="Polar residues" evidence="8">
    <location>
        <begin position="73"/>
        <end position="87"/>
    </location>
</feature>
<feature type="compositionally biased region" description="Polar residues" evidence="8">
    <location>
        <begin position="373"/>
        <end position="387"/>
    </location>
</feature>
<dbReference type="PANTHER" id="PTHR40626:SF12">
    <property type="entry name" value="RFEC"/>
    <property type="match status" value="1"/>
</dbReference>
<evidence type="ECO:0000256" key="6">
    <source>
        <dbReference type="ARBA" id="ARBA00023242"/>
    </source>
</evidence>
<dbReference type="PROSITE" id="PS00028">
    <property type="entry name" value="ZINC_FINGER_C2H2_1"/>
    <property type="match status" value="1"/>
</dbReference>
<feature type="compositionally biased region" description="Low complexity" evidence="8">
    <location>
        <begin position="88"/>
        <end position="104"/>
    </location>
</feature>
<keyword evidence="6" id="KW-0539">Nucleus</keyword>
<keyword evidence="4 7" id="KW-0863">Zinc-finger</keyword>
<dbReference type="CDD" id="cd12148">
    <property type="entry name" value="fungal_TF_MHR"/>
    <property type="match status" value="1"/>
</dbReference>
<feature type="compositionally biased region" description="Polar residues" evidence="8">
    <location>
        <begin position="1"/>
        <end position="15"/>
    </location>
</feature>
<keyword evidence="11" id="KW-1185">Reference proteome</keyword>
<dbReference type="SUPFAM" id="SSF57667">
    <property type="entry name" value="beta-beta-alpha zinc fingers"/>
    <property type="match status" value="1"/>
</dbReference>
<dbReference type="InterPro" id="IPR007219">
    <property type="entry name" value="XnlR_reg_dom"/>
</dbReference>
<feature type="region of interest" description="Disordered" evidence="8">
    <location>
        <begin position="1"/>
        <end position="198"/>
    </location>
</feature>